<feature type="domain" description="Major facilitator superfamily (MFS) profile" evidence="8">
    <location>
        <begin position="9"/>
        <end position="447"/>
    </location>
</feature>
<feature type="transmembrane region" description="Helical" evidence="7">
    <location>
        <begin position="266"/>
        <end position="289"/>
    </location>
</feature>
<feature type="transmembrane region" description="Helical" evidence="7">
    <location>
        <begin position="44"/>
        <end position="62"/>
    </location>
</feature>
<dbReference type="GO" id="GO:0022857">
    <property type="term" value="F:transmembrane transporter activity"/>
    <property type="evidence" value="ECO:0007669"/>
    <property type="project" value="InterPro"/>
</dbReference>
<dbReference type="Pfam" id="PF07690">
    <property type="entry name" value="MFS_1"/>
    <property type="match status" value="1"/>
</dbReference>
<dbReference type="NCBIfam" id="TIGR00711">
    <property type="entry name" value="efflux_EmrB"/>
    <property type="match status" value="1"/>
</dbReference>
<keyword evidence="4 7" id="KW-0812">Transmembrane</keyword>
<dbReference type="InterPro" id="IPR020846">
    <property type="entry name" value="MFS_dom"/>
</dbReference>
<evidence type="ECO:0000256" key="3">
    <source>
        <dbReference type="ARBA" id="ARBA00022475"/>
    </source>
</evidence>
<evidence type="ECO:0000256" key="4">
    <source>
        <dbReference type="ARBA" id="ARBA00022692"/>
    </source>
</evidence>
<comment type="subcellular location">
    <subcellularLocation>
        <location evidence="1">Cell membrane</location>
        <topology evidence="1">Multi-pass membrane protein</topology>
    </subcellularLocation>
</comment>
<dbReference type="FunFam" id="1.20.1720.10:FF:000004">
    <property type="entry name" value="EmrB/QacA family drug resistance transporter"/>
    <property type="match status" value="1"/>
</dbReference>
<organism evidence="9 10">
    <name type="scientific">Lactococcus lactis</name>
    <dbReference type="NCBI Taxonomy" id="1358"/>
    <lineage>
        <taxon>Bacteria</taxon>
        <taxon>Bacillati</taxon>
        <taxon>Bacillota</taxon>
        <taxon>Bacilli</taxon>
        <taxon>Lactobacillales</taxon>
        <taxon>Streptococcaceae</taxon>
        <taxon>Lactococcus</taxon>
    </lineage>
</organism>
<feature type="transmembrane region" description="Helical" evidence="7">
    <location>
        <begin position="132"/>
        <end position="154"/>
    </location>
</feature>
<evidence type="ECO:0000256" key="1">
    <source>
        <dbReference type="ARBA" id="ARBA00004651"/>
    </source>
</evidence>
<dbReference type="Gene3D" id="1.20.1720.10">
    <property type="entry name" value="Multidrug resistance protein D"/>
    <property type="match status" value="1"/>
</dbReference>
<dbReference type="PANTHER" id="PTHR23501:SF197">
    <property type="entry name" value="COMD"/>
    <property type="match status" value="1"/>
</dbReference>
<evidence type="ECO:0000256" key="6">
    <source>
        <dbReference type="ARBA" id="ARBA00023136"/>
    </source>
</evidence>
<dbReference type="PRINTS" id="PR01036">
    <property type="entry name" value="TCRTETB"/>
</dbReference>
<feature type="transmembrane region" description="Helical" evidence="7">
    <location>
        <begin position="356"/>
        <end position="379"/>
    </location>
</feature>
<dbReference type="AlphaFoldDB" id="A0A443LAL2"/>
<keyword evidence="6 7" id="KW-0472">Membrane</keyword>
<evidence type="ECO:0000259" key="8">
    <source>
        <dbReference type="PROSITE" id="PS50850"/>
    </source>
</evidence>
<dbReference type="RefSeq" id="WP_057720793.1">
    <property type="nucleotide sequence ID" value="NZ_CP092748.1"/>
</dbReference>
<proteinExistence type="predicted"/>
<feature type="transmembrane region" description="Helical" evidence="7">
    <location>
        <begin position="421"/>
        <end position="441"/>
    </location>
</feature>
<feature type="transmembrane region" description="Helical" evidence="7">
    <location>
        <begin position="97"/>
        <end position="120"/>
    </location>
</feature>
<evidence type="ECO:0000256" key="5">
    <source>
        <dbReference type="ARBA" id="ARBA00022989"/>
    </source>
</evidence>
<feature type="transmembrane region" description="Helical" evidence="7">
    <location>
        <begin position="223"/>
        <end position="245"/>
    </location>
</feature>
<dbReference type="PROSITE" id="PS50850">
    <property type="entry name" value="MFS"/>
    <property type="match status" value="1"/>
</dbReference>
<dbReference type="InterPro" id="IPR004638">
    <property type="entry name" value="EmrB-like"/>
</dbReference>
<dbReference type="GO" id="GO:0005886">
    <property type="term" value="C:plasma membrane"/>
    <property type="evidence" value="ECO:0007669"/>
    <property type="project" value="UniProtKB-SubCell"/>
</dbReference>
<dbReference type="EMBL" id="SAXH01000012">
    <property type="protein sequence ID" value="RWR46204.1"/>
    <property type="molecule type" value="Genomic_DNA"/>
</dbReference>
<comment type="caution">
    <text evidence="9">The sequence shown here is derived from an EMBL/GenBank/DDBJ whole genome shotgun (WGS) entry which is preliminary data.</text>
</comment>
<feature type="transmembrane region" description="Helical" evidence="7">
    <location>
        <begin position="391"/>
        <end position="415"/>
    </location>
</feature>
<reference evidence="9 10" key="1">
    <citation type="submission" date="2019-01" db="EMBL/GenBank/DDBJ databases">
        <title>Whole genome sequence of Lactococcus lactis isolated from cow milk.</title>
        <authorList>
            <person name="Sundararaman A."/>
            <person name="Tamang J.-P."/>
            <person name="Halami P."/>
        </authorList>
    </citation>
    <scope>NUCLEOTIDE SEQUENCE [LARGE SCALE GENOMIC DNA]</scope>
    <source>
        <strain evidence="9 10">C2D</strain>
    </source>
</reference>
<keyword evidence="3" id="KW-1003">Cell membrane</keyword>
<dbReference type="Gene3D" id="1.20.1250.20">
    <property type="entry name" value="MFS general substrate transporter like domains"/>
    <property type="match status" value="1"/>
</dbReference>
<feature type="transmembrane region" description="Helical" evidence="7">
    <location>
        <begin position="160"/>
        <end position="185"/>
    </location>
</feature>
<keyword evidence="5 7" id="KW-1133">Transmembrane helix</keyword>
<dbReference type="SUPFAM" id="SSF103473">
    <property type="entry name" value="MFS general substrate transporter"/>
    <property type="match status" value="1"/>
</dbReference>
<evidence type="ECO:0000256" key="2">
    <source>
        <dbReference type="ARBA" id="ARBA00022448"/>
    </source>
</evidence>
<feature type="transmembrane region" description="Helical" evidence="7">
    <location>
        <begin position="295"/>
        <end position="318"/>
    </location>
</feature>
<keyword evidence="2" id="KW-0813">Transport</keyword>
<dbReference type="InterPro" id="IPR036259">
    <property type="entry name" value="MFS_trans_sf"/>
</dbReference>
<sequence length="464" mass="49624">MKNKKLWILMIPLMLVLFIATLDQTIVAASLPTIARAIGNSDQITWVTTAYLLTSAVTTLIFGKLGDLFGRKAILQIALGIFLIGSLFSGISDNIWFLIIARAFQGIGGGGLNTLCMVVIADLVPARERSRYLGIAGLVPAVALIAGPFLGGFITDIFSWHWIFFINLPIGILSLILIASYLKLANPNHDSGVKIDISGSLLITVGTTTLLLTLSLAGSTFAWASLQIISLFLVALLSLIAFVFVESHTKEPITPISFFKSSIFSISSLQFFLATAALFVGMVFTPMYFSEIRGYSATAAGSSIIPMLIGLMIASSLFGEVIAHTGHYKYLAVLGSLLIGLASLLLIGLAAHTALWLILLALFIMGFGQGAMIQVALVAGQNAVPYQQIGAATGALNFFKSLGGSFASAIFAIILTNSHSFGRTFFWIVPLMILSLILGLFMPEKPLSKEMIDVAAGKEEVPEY</sequence>
<dbReference type="CDD" id="cd17502">
    <property type="entry name" value="MFS_Azr1_MDR_like"/>
    <property type="match status" value="1"/>
</dbReference>
<gene>
    <name evidence="9" type="ORF">EO246_08955</name>
</gene>
<feature type="transmembrane region" description="Helical" evidence="7">
    <location>
        <begin position="197"/>
        <end position="217"/>
    </location>
</feature>
<name>A0A443LAL2_9LACT</name>
<dbReference type="Proteomes" id="UP000285859">
    <property type="component" value="Unassembled WGS sequence"/>
</dbReference>
<dbReference type="PANTHER" id="PTHR23501">
    <property type="entry name" value="MAJOR FACILITATOR SUPERFAMILY"/>
    <property type="match status" value="1"/>
</dbReference>
<feature type="transmembrane region" description="Helical" evidence="7">
    <location>
        <begin position="330"/>
        <end position="350"/>
    </location>
</feature>
<evidence type="ECO:0000256" key="7">
    <source>
        <dbReference type="SAM" id="Phobius"/>
    </source>
</evidence>
<evidence type="ECO:0000313" key="9">
    <source>
        <dbReference type="EMBL" id="RWR46204.1"/>
    </source>
</evidence>
<evidence type="ECO:0000313" key="10">
    <source>
        <dbReference type="Proteomes" id="UP000285859"/>
    </source>
</evidence>
<accession>A0A443LAL2</accession>
<protein>
    <submittedName>
        <fullName evidence="9">DHA2 family efflux MFS transporter permease subunit</fullName>
    </submittedName>
</protein>
<dbReference type="InterPro" id="IPR011701">
    <property type="entry name" value="MFS"/>
</dbReference>
<feature type="transmembrane region" description="Helical" evidence="7">
    <location>
        <begin position="74"/>
        <end position="91"/>
    </location>
</feature>